<dbReference type="GO" id="GO:0016829">
    <property type="term" value="F:lyase activity"/>
    <property type="evidence" value="ECO:0007669"/>
    <property type="project" value="UniProtKB-KW"/>
</dbReference>
<gene>
    <name evidence="7" type="ORF">A2519_13780</name>
</gene>
<dbReference type="EMBL" id="MFYX01000015">
    <property type="protein sequence ID" value="OGK07038.1"/>
    <property type="molecule type" value="Genomic_DNA"/>
</dbReference>
<keyword evidence="2" id="KW-0732">Signal</keyword>
<accession>A0A1F7FKA1</accession>
<comment type="subcellular location">
    <subcellularLocation>
        <location evidence="1">Periplasm</location>
    </subcellularLocation>
</comment>
<sequence>MIMKVLVIFVLYWSVISIWALGQTETTRMPTGVRALHSLAGNPLCSSVVSQGWITRYCERLPEDTVPYGFLEYDSAWNLRSVAERVIRIHYALAKYGSSLERPAYNACIQSLLDHTRYLFAFNNTKSEYVCGLSGAGLLLSSLYLQDGMPEKALWELCGQLRLVSYLDSVPVEILKPCLGAAALSIVFVPELAKACLSLNPGCTGSNRTRLVLSDSAFFTALNLEYAGLKLVKEAVLKKDYAKAKKSYLEYRAGHANRQAVLLNISDSADVDLNEADDACRNVLILRNHMYRKHDYGSTLDWTSILDNDIETNTSLVGHLHPQLLARAYSKTHSAKYAHNCARMLRSWMDQVPPMHNITESINTQARNWQTLNTGGRLYNTWPEIMARMQGEREFHDTVLFDMIKRTLESARYLCAHATHRGNWFQVESSGLGIVACLFPEFHESGIFQETAMRRFNWILTQYFLKDGFHAEVSFEYHAFPLGAVAKFYEIAKGSGAALPAWFSRAIAQYYDVLMYGCFPDYTLPKINDGGAGEPDASLYLQNACRLFDRKDHVYVSTKGREGVPPSATTYHFPEAGIGIMRENWTLSSQYLLFEMGFYGTGHQHEDKLNMVLYAYGRPLLYDPGIYDYNLDDFESYFRSSLAHSVIMVDGKGQNRSFLVDEEHQWVKEPIPDPDSRWIPAEKHCFAESWYTNGFFERSLHLWENRDKTVDLETGIDVQHQRTILWSKSGYYILRDILYGEGEHEAEQIFHLAPVIEKHTADGIRPGNLREINKIAVVTDEPGLANLAIIPVETNGLSKKVFCGSTDPVRGWTALYAKQPSNDLVYYKTSTLPMRFTTVLVPLEKGENQLPAIEKLSTPADWVGFRIFYKNRTDMYLAHDKGPGKITIEDITFEGEQVLLSTFENSTQGSFFVVGGRLLEQNRKVIFQSAVCQSMEKQW</sequence>
<evidence type="ECO:0000259" key="5">
    <source>
        <dbReference type="Pfam" id="PF07940"/>
    </source>
</evidence>
<dbReference type="PANTHER" id="PTHR39210">
    <property type="entry name" value="HEPARIN-SULFATE LYASE"/>
    <property type="match status" value="1"/>
</dbReference>
<keyword evidence="4" id="KW-0456">Lyase</keyword>
<dbReference type="InterPro" id="IPR012480">
    <property type="entry name" value="Hepar_II_III_C"/>
</dbReference>
<dbReference type="PANTHER" id="PTHR39210:SF1">
    <property type="entry name" value="HEPARIN-SULFATE LYASE"/>
    <property type="match status" value="1"/>
</dbReference>
<evidence type="ECO:0000256" key="2">
    <source>
        <dbReference type="ARBA" id="ARBA00022729"/>
    </source>
</evidence>
<evidence type="ECO:0000313" key="8">
    <source>
        <dbReference type="Proteomes" id="UP000179243"/>
    </source>
</evidence>
<dbReference type="InterPro" id="IPR008929">
    <property type="entry name" value="Chondroitin_lyas"/>
</dbReference>
<name>A0A1F7FKA1_UNCRA</name>
<dbReference type="Gene3D" id="1.50.10.100">
    <property type="entry name" value="Chondroitin AC/alginate lyase"/>
    <property type="match status" value="1"/>
</dbReference>
<evidence type="ECO:0000256" key="3">
    <source>
        <dbReference type="ARBA" id="ARBA00022764"/>
    </source>
</evidence>
<dbReference type="InterPro" id="IPR031680">
    <property type="entry name" value="Hepar_II_III_N"/>
</dbReference>
<evidence type="ECO:0000256" key="4">
    <source>
        <dbReference type="ARBA" id="ARBA00023239"/>
    </source>
</evidence>
<feature type="domain" description="Heparinase II/III-like C-terminal" evidence="5">
    <location>
        <begin position="571"/>
        <end position="758"/>
    </location>
</feature>
<protein>
    <submittedName>
        <fullName evidence="7">Uncharacterized protein</fullName>
    </submittedName>
</protein>
<dbReference type="SUPFAM" id="SSF48230">
    <property type="entry name" value="Chondroitin AC/alginate lyase"/>
    <property type="match status" value="1"/>
</dbReference>
<dbReference type="Pfam" id="PF07940">
    <property type="entry name" value="Hepar_II_III_C"/>
    <property type="match status" value="1"/>
</dbReference>
<dbReference type="Gene3D" id="2.70.98.70">
    <property type="match status" value="1"/>
</dbReference>
<proteinExistence type="predicted"/>
<dbReference type="Proteomes" id="UP000179243">
    <property type="component" value="Unassembled WGS sequence"/>
</dbReference>
<dbReference type="AlphaFoldDB" id="A0A1F7FKA1"/>
<feature type="domain" description="Heparin-sulfate lyase N-terminal" evidence="6">
    <location>
        <begin position="218"/>
        <end position="551"/>
    </location>
</feature>
<evidence type="ECO:0000256" key="1">
    <source>
        <dbReference type="ARBA" id="ARBA00004418"/>
    </source>
</evidence>
<dbReference type="GO" id="GO:0042597">
    <property type="term" value="C:periplasmic space"/>
    <property type="evidence" value="ECO:0007669"/>
    <property type="project" value="UniProtKB-SubCell"/>
</dbReference>
<keyword evidence="3" id="KW-0574">Periplasm</keyword>
<reference evidence="7 8" key="1">
    <citation type="journal article" date="2016" name="Nat. Commun.">
        <title>Thousands of microbial genomes shed light on interconnected biogeochemical processes in an aquifer system.</title>
        <authorList>
            <person name="Anantharaman K."/>
            <person name="Brown C.T."/>
            <person name="Hug L.A."/>
            <person name="Sharon I."/>
            <person name="Castelle C.J."/>
            <person name="Probst A.J."/>
            <person name="Thomas B.C."/>
            <person name="Singh A."/>
            <person name="Wilkins M.J."/>
            <person name="Karaoz U."/>
            <person name="Brodie E.L."/>
            <person name="Williams K.H."/>
            <person name="Hubbard S.S."/>
            <person name="Banfield J.F."/>
        </authorList>
    </citation>
    <scope>NUCLEOTIDE SEQUENCE [LARGE SCALE GENOMIC DNA]</scope>
</reference>
<evidence type="ECO:0000313" key="7">
    <source>
        <dbReference type="EMBL" id="OGK07038.1"/>
    </source>
</evidence>
<comment type="caution">
    <text evidence="7">The sequence shown here is derived from an EMBL/GenBank/DDBJ whole genome shotgun (WGS) entry which is preliminary data.</text>
</comment>
<organism evidence="7 8">
    <name type="scientific">Candidatus Raymondbacteria bacterium RIFOXYD12_FULL_49_13</name>
    <dbReference type="NCBI Taxonomy" id="1817890"/>
    <lineage>
        <taxon>Bacteria</taxon>
        <taxon>Raymondiibacteriota</taxon>
    </lineage>
</organism>
<dbReference type="Pfam" id="PF16889">
    <property type="entry name" value="Hepar_II_III_N"/>
    <property type="match status" value="1"/>
</dbReference>
<evidence type="ECO:0000259" key="6">
    <source>
        <dbReference type="Pfam" id="PF16889"/>
    </source>
</evidence>